<keyword evidence="2" id="KW-0378">Hydrolase</keyword>
<dbReference type="PANTHER" id="PTHR34853:SF1">
    <property type="entry name" value="LIPASE 5"/>
    <property type="match status" value="1"/>
</dbReference>
<dbReference type="Pfam" id="PF03583">
    <property type="entry name" value="LIP"/>
    <property type="match status" value="1"/>
</dbReference>
<reference evidence="2 3" key="1">
    <citation type="submission" date="2024-10" db="EMBL/GenBank/DDBJ databases">
        <title>The Natural Products Discovery Center: Release of the First 8490 Sequenced Strains for Exploring Actinobacteria Biosynthetic Diversity.</title>
        <authorList>
            <person name="Kalkreuter E."/>
            <person name="Kautsar S.A."/>
            <person name="Yang D."/>
            <person name="Bader C.D."/>
            <person name="Teijaro C.N."/>
            <person name="Fluegel L."/>
            <person name="Davis C.M."/>
            <person name="Simpson J.R."/>
            <person name="Lauterbach L."/>
            <person name="Steele A.D."/>
            <person name="Gui C."/>
            <person name="Meng S."/>
            <person name="Li G."/>
            <person name="Viehrig K."/>
            <person name="Ye F."/>
            <person name="Su P."/>
            <person name="Kiefer A.F."/>
            <person name="Nichols A."/>
            <person name="Cepeda A.J."/>
            <person name="Yan W."/>
            <person name="Fan B."/>
            <person name="Jiang Y."/>
            <person name="Adhikari A."/>
            <person name="Zheng C.-J."/>
            <person name="Schuster L."/>
            <person name="Cowan T.M."/>
            <person name="Smanski M.J."/>
            <person name="Chevrette M.G."/>
            <person name="De Carvalho L.P.S."/>
            <person name="Shen B."/>
        </authorList>
    </citation>
    <scope>NUCLEOTIDE SEQUENCE [LARGE SCALE GENOMIC DNA]</scope>
    <source>
        <strain evidence="2 3">NPDC004045</strain>
    </source>
</reference>
<keyword evidence="1" id="KW-0732">Signal</keyword>
<dbReference type="Proteomes" id="UP001601444">
    <property type="component" value="Unassembled WGS sequence"/>
</dbReference>
<protein>
    <submittedName>
        <fullName evidence="2">Alpha/beta hydrolase family protein</fullName>
        <ecNumber evidence="2">3.4.-.-</ecNumber>
    </submittedName>
</protein>
<dbReference type="InterPro" id="IPR029058">
    <property type="entry name" value="AB_hydrolase_fold"/>
</dbReference>
<dbReference type="EC" id="3.4.-.-" evidence="2"/>
<dbReference type="EMBL" id="JBIAMX010000005">
    <property type="protein sequence ID" value="MFF0543325.1"/>
    <property type="molecule type" value="Genomic_DNA"/>
</dbReference>
<dbReference type="GO" id="GO:0016787">
    <property type="term" value="F:hydrolase activity"/>
    <property type="evidence" value="ECO:0007669"/>
    <property type="project" value="UniProtKB-KW"/>
</dbReference>
<feature type="signal peptide" evidence="1">
    <location>
        <begin position="1"/>
        <end position="24"/>
    </location>
</feature>
<dbReference type="SUPFAM" id="SSF53474">
    <property type="entry name" value="alpha/beta-Hydrolases"/>
    <property type="match status" value="1"/>
</dbReference>
<evidence type="ECO:0000313" key="2">
    <source>
        <dbReference type="EMBL" id="MFF0543325.1"/>
    </source>
</evidence>
<comment type="caution">
    <text evidence="2">The sequence shown here is derived from an EMBL/GenBank/DDBJ whole genome shotgun (WGS) entry which is preliminary data.</text>
</comment>
<sequence length="402" mass="41625">MRAVRWSVRGLVGVLLLTAVGCGAEDAGPLDPVVGSAPTAFYSTSPESLAGEHGSVIKTQPLTGAPAIPGARNQLVLYRSVDAQGKPVAVSGLLAVPAGTPPAGGWPLISWAPGTTGVADKCAASRDDRDSSPVRDLQAKWIAAGYAVAQTDYQGLGTAGEHGYLIGETEQRAVADMATAARSVDSSVGRRWVAMGHSQGGHAALFAASAATAWAPRSELLGVVALAPAAHLGEQVRVAKLAAASPVGGLGAGDLAVFVPLLVRGAQTVGSLDTSRFLTDKASSLLPLADSECTGGLRDKNRWGGLSPRDVFTKNADLGDFLRVLDTNDPSSLRFDVPVMVRQGGRDLTATPQSTEAMLGELKLRGQHVDYEKYDGVDHGGILAASYDDVRAWVDARFGISR</sequence>
<dbReference type="PROSITE" id="PS51257">
    <property type="entry name" value="PROKAR_LIPOPROTEIN"/>
    <property type="match status" value="1"/>
</dbReference>
<keyword evidence="3" id="KW-1185">Reference proteome</keyword>
<gene>
    <name evidence="2" type="ORF">ACFYTF_10865</name>
</gene>
<dbReference type="PANTHER" id="PTHR34853">
    <property type="match status" value="1"/>
</dbReference>
<dbReference type="RefSeq" id="WP_387699980.1">
    <property type="nucleotide sequence ID" value="NZ_JBIAMX010000005.1"/>
</dbReference>
<dbReference type="Gene3D" id="3.40.50.1820">
    <property type="entry name" value="alpha/beta hydrolase"/>
    <property type="match status" value="2"/>
</dbReference>
<dbReference type="PIRSF" id="PIRSF029171">
    <property type="entry name" value="Esterase_LipA"/>
    <property type="match status" value="1"/>
</dbReference>
<proteinExistence type="predicted"/>
<evidence type="ECO:0000256" key="1">
    <source>
        <dbReference type="SAM" id="SignalP"/>
    </source>
</evidence>
<name>A0ABW6PLN3_9NOCA</name>
<accession>A0ABW6PLN3</accession>
<organism evidence="2 3">
    <name type="scientific">Nocardia thailandica</name>
    <dbReference type="NCBI Taxonomy" id="257275"/>
    <lineage>
        <taxon>Bacteria</taxon>
        <taxon>Bacillati</taxon>
        <taxon>Actinomycetota</taxon>
        <taxon>Actinomycetes</taxon>
        <taxon>Mycobacteriales</taxon>
        <taxon>Nocardiaceae</taxon>
        <taxon>Nocardia</taxon>
    </lineage>
</organism>
<dbReference type="InterPro" id="IPR005152">
    <property type="entry name" value="Lipase_secreted"/>
</dbReference>
<evidence type="ECO:0000313" key="3">
    <source>
        <dbReference type="Proteomes" id="UP001601444"/>
    </source>
</evidence>
<feature type="chain" id="PRO_5047070501" evidence="1">
    <location>
        <begin position="25"/>
        <end position="402"/>
    </location>
</feature>